<comment type="caution">
    <text evidence="1">The sequence shown here is derived from an EMBL/GenBank/DDBJ whole genome shotgun (WGS) entry which is preliminary data.</text>
</comment>
<proteinExistence type="predicted"/>
<evidence type="ECO:0000313" key="1">
    <source>
        <dbReference type="EMBL" id="KAK2082332.1"/>
    </source>
</evidence>
<gene>
    <name evidence="1" type="ORF">P7K49_039790</name>
</gene>
<organism evidence="1 2">
    <name type="scientific">Saguinus oedipus</name>
    <name type="common">Cotton-top tamarin</name>
    <name type="synonym">Oedipomidas oedipus</name>
    <dbReference type="NCBI Taxonomy" id="9490"/>
    <lineage>
        <taxon>Eukaryota</taxon>
        <taxon>Metazoa</taxon>
        <taxon>Chordata</taxon>
        <taxon>Craniata</taxon>
        <taxon>Vertebrata</taxon>
        <taxon>Euteleostomi</taxon>
        <taxon>Mammalia</taxon>
        <taxon>Eutheria</taxon>
        <taxon>Euarchontoglires</taxon>
        <taxon>Primates</taxon>
        <taxon>Haplorrhini</taxon>
        <taxon>Platyrrhini</taxon>
        <taxon>Cebidae</taxon>
        <taxon>Callitrichinae</taxon>
        <taxon>Saguinus</taxon>
    </lineage>
</organism>
<reference evidence="1 2" key="1">
    <citation type="submission" date="2023-05" db="EMBL/GenBank/DDBJ databases">
        <title>B98-5 Cell Line De Novo Hybrid Assembly: An Optical Mapping Approach.</title>
        <authorList>
            <person name="Kananen K."/>
            <person name="Auerbach J.A."/>
            <person name="Kautto E."/>
            <person name="Blachly J.S."/>
        </authorList>
    </citation>
    <scope>NUCLEOTIDE SEQUENCE [LARGE SCALE GENOMIC DNA]</scope>
    <source>
        <strain evidence="1">B95-8</strain>
        <tissue evidence="1">Cell line</tissue>
    </source>
</reference>
<dbReference type="Proteomes" id="UP001266305">
    <property type="component" value="Unassembled WGS sequence"/>
</dbReference>
<protein>
    <submittedName>
        <fullName evidence="1">Uncharacterized protein</fullName>
    </submittedName>
</protein>
<evidence type="ECO:0000313" key="2">
    <source>
        <dbReference type="Proteomes" id="UP001266305"/>
    </source>
</evidence>
<keyword evidence="2" id="KW-1185">Reference proteome</keyword>
<accession>A0ABQ9TC49</accession>
<sequence length="141" mass="16075">MRAQAIFGDKQMLRTKGKSLCPLPAAWDTLLPSPHCPQAPWIYRAFRDSLQPPQIYGGPSQLLGSTSRLKSLKTPHRTQMRSMTYMTTWSPEMTPAPASSAEVCRWPVQMKCPQFSKLPGERRRIPSHSHCHPWTQSCRSR</sequence>
<name>A0ABQ9TC49_SAGOE</name>
<dbReference type="EMBL" id="JASSZA010000040">
    <property type="protein sequence ID" value="KAK2082332.1"/>
    <property type="molecule type" value="Genomic_DNA"/>
</dbReference>